<dbReference type="InterPro" id="IPR011989">
    <property type="entry name" value="ARM-like"/>
</dbReference>
<dbReference type="InterPro" id="IPR052107">
    <property type="entry name" value="HEAT6"/>
</dbReference>
<evidence type="ECO:0000259" key="5">
    <source>
        <dbReference type="SMART" id="SM01403"/>
    </source>
</evidence>
<dbReference type="SMART" id="SM01403">
    <property type="entry name" value="Ribosomal_S10"/>
    <property type="match status" value="1"/>
</dbReference>
<dbReference type="PANTHER" id="PTHR13366">
    <property type="entry name" value="MALARIA ANTIGEN-RELATED"/>
    <property type="match status" value="1"/>
</dbReference>
<evidence type="ECO:0000313" key="6">
    <source>
        <dbReference type="EnsemblMetazoa" id="ADIR007205-PA"/>
    </source>
</evidence>
<dbReference type="InterPro" id="IPR036838">
    <property type="entry name" value="Ribosomal_uS10_dom_sf"/>
</dbReference>
<feature type="compositionally biased region" description="Basic residues" evidence="4">
    <location>
        <begin position="452"/>
        <end position="469"/>
    </location>
</feature>
<feature type="domain" description="Small ribosomal subunit protein uS10" evidence="5">
    <location>
        <begin position="24"/>
        <end position="119"/>
    </location>
</feature>
<evidence type="ECO:0000256" key="3">
    <source>
        <dbReference type="ARBA" id="ARBA00023274"/>
    </source>
</evidence>
<feature type="region of interest" description="Disordered" evidence="4">
    <location>
        <begin position="751"/>
        <end position="790"/>
    </location>
</feature>
<dbReference type="Pfam" id="PF00338">
    <property type="entry name" value="Ribosomal_S10"/>
    <property type="match status" value="1"/>
</dbReference>
<evidence type="ECO:0000256" key="1">
    <source>
        <dbReference type="ARBA" id="ARBA00015263"/>
    </source>
</evidence>
<dbReference type="GO" id="GO:1990904">
    <property type="term" value="C:ribonucleoprotein complex"/>
    <property type="evidence" value="ECO:0007669"/>
    <property type="project" value="UniProtKB-KW"/>
</dbReference>
<evidence type="ECO:0000313" key="7">
    <source>
        <dbReference type="Proteomes" id="UP000075884"/>
    </source>
</evidence>
<dbReference type="Pfam" id="PF13251">
    <property type="entry name" value="DUF4042"/>
    <property type="match status" value="1"/>
</dbReference>
<dbReference type="SUPFAM" id="SSF54999">
    <property type="entry name" value="Ribosomal protein S10"/>
    <property type="match status" value="1"/>
</dbReference>
<reference evidence="6" key="2">
    <citation type="submission" date="2020-05" db="UniProtKB">
        <authorList>
            <consortium name="EnsemblMetazoa"/>
        </authorList>
    </citation>
    <scope>IDENTIFICATION</scope>
    <source>
        <strain evidence="6">WRAIR2</strain>
    </source>
</reference>
<dbReference type="Proteomes" id="UP000075884">
    <property type="component" value="Unassembled WGS sequence"/>
</dbReference>
<feature type="compositionally biased region" description="Basic and acidic residues" evidence="4">
    <location>
        <begin position="775"/>
        <end position="784"/>
    </location>
</feature>
<organism evidence="6 7">
    <name type="scientific">Anopheles dirus</name>
    <dbReference type="NCBI Taxonomy" id="7168"/>
    <lineage>
        <taxon>Eukaryota</taxon>
        <taxon>Metazoa</taxon>
        <taxon>Ecdysozoa</taxon>
        <taxon>Arthropoda</taxon>
        <taxon>Hexapoda</taxon>
        <taxon>Insecta</taxon>
        <taxon>Pterygota</taxon>
        <taxon>Neoptera</taxon>
        <taxon>Endopterygota</taxon>
        <taxon>Diptera</taxon>
        <taxon>Nematocera</taxon>
        <taxon>Culicoidea</taxon>
        <taxon>Culicidae</taxon>
        <taxon>Anophelinae</taxon>
        <taxon>Anopheles</taxon>
    </lineage>
</organism>
<name>A0A182NHT2_9DIPT</name>
<keyword evidence="2" id="KW-0689">Ribosomal protein</keyword>
<accession>A0A182NHT2</accession>
<evidence type="ECO:0000256" key="2">
    <source>
        <dbReference type="ARBA" id="ARBA00022980"/>
    </source>
</evidence>
<keyword evidence="7" id="KW-1185">Reference proteome</keyword>
<reference evidence="7" key="1">
    <citation type="submission" date="2013-03" db="EMBL/GenBank/DDBJ databases">
        <title>The Genome Sequence of Anopheles dirus WRAIR2.</title>
        <authorList>
            <consortium name="The Broad Institute Genomics Platform"/>
            <person name="Neafsey D.E."/>
            <person name="Walton C."/>
            <person name="Walker B."/>
            <person name="Young S.K."/>
            <person name="Zeng Q."/>
            <person name="Gargeya S."/>
            <person name="Fitzgerald M."/>
            <person name="Haas B."/>
            <person name="Abouelleil A."/>
            <person name="Allen A.W."/>
            <person name="Alvarado L."/>
            <person name="Arachchi H.M."/>
            <person name="Berlin A.M."/>
            <person name="Chapman S.B."/>
            <person name="Gainer-Dewar J."/>
            <person name="Goldberg J."/>
            <person name="Griggs A."/>
            <person name="Gujja S."/>
            <person name="Hansen M."/>
            <person name="Howarth C."/>
            <person name="Imamovic A."/>
            <person name="Ireland A."/>
            <person name="Larimer J."/>
            <person name="McCowan C."/>
            <person name="Murphy C."/>
            <person name="Pearson M."/>
            <person name="Poon T.W."/>
            <person name="Priest M."/>
            <person name="Roberts A."/>
            <person name="Saif S."/>
            <person name="Shea T."/>
            <person name="Sisk P."/>
            <person name="Sykes S."/>
            <person name="Wortman J."/>
            <person name="Nusbaum C."/>
            <person name="Birren B."/>
        </authorList>
    </citation>
    <scope>NUCLEOTIDE SEQUENCE [LARGE SCALE GENOMIC DNA]</scope>
    <source>
        <strain evidence="7">WRAIR2</strain>
    </source>
</reference>
<dbReference type="InterPro" id="IPR016024">
    <property type="entry name" value="ARM-type_fold"/>
</dbReference>
<feature type="compositionally biased region" description="Acidic residues" evidence="4">
    <location>
        <begin position="751"/>
        <end position="769"/>
    </location>
</feature>
<dbReference type="GO" id="GO:0005840">
    <property type="term" value="C:ribosome"/>
    <property type="evidence" value="ECO:0007669"/>
    <property type="project" value="UniProtKB-KW"/>
</dbReference>
<dbReference type="InterPro" id="IPR027486">
    <property type="entry name" value="Ribosomal_uS10_dom"/>
</dbReference>
<feature type="region of interest" description="Disordered" evidence="4">
    <location>
        <begin position="508"/>
        <end position="536"/>
    </location>
</feature>
<dbReference type="InterPro" id="IPR025283">
    <property type="entry name" value="DUF4042"/>
</dbReference>
<dbReference type="Gene3D" id="1.25.10.10">
    <property type="entry name" value="Leucine-rich Repeat Variant"/>
    <property type="match status" value="2"/>
</dbReference>
<dbReference type="PANTHER" id="PTHR13366:SF0">
    <property type="entry name" value="HEAT REPEAT-CONTAINING PROTEIN 6"/>
    <property type="match status" value="1"/>
</dbReference>
<protein>
    <recommendedName>
        <fullName evidence="1">HEAT repeat-containing protein 6</fullName>
    </recommendedName>
</protein>
<proteinExistence type="predicted"/>
<dbReference type="SUPFAM" id="SSF48371">
    <property type="entry name" value="ARM repeat"/>
    <property type="match status" value="2"/>
</dbReference>
<dbReference type="VEuPathDB" id="VectorBase:ADIR007205"/>
<sequence>MNRMYEPDYLELLKPKYPLYDTLNFTIKGYDYPLLESYQKFVHNVADSMDLEIADAYAHPPQKLNVQKFKPNSSVIDSEYKLTVYERTVQVEKVQAPLYPLLLRTLQAALPEGVTLTVAEHSSDQEESRYVPDRDLKELKLQLDEMGGNHFHHMALEQEFLQLSTKFLFLNCGSQIADYRNEINTLLNELNGLNYRSGRIGDVRSPVRLVESFVNIPPHEDTLVVKACFLVKSLVGRQKIALPEAVVRGLIGWLRKCLERRFYQVACEVLGTMQLLLRRCSDIAQFYDFFISNNGVLVNVLADPDYRRVERRSTPADQLDNCSTGELYLAALQCLESILVASEPAGSEPLEPYLSLVGNAVLDLAFKARSDTFTELAYYSLATSAVNCLRIVVALDESGEWTIAQLGRLIGAAKAFIMYGIPDVGRMLPQRIPVSQQGIPEPQHIPISKGGKIAKSRKSRARPKNKRGTSRNSGAGGTGERQPTEGDTSIRQPYSEASIVLEWSSKSQPLPVGSYHTSDSDYSETEATSSREQLERHRSAKLRHAALVLIGTLAQHVEKRIMFGYWHALFPDETRTPATVSLLNCVLRDPSPKCRIAAIQAASFLLHKSKPFLIQAESSKKPLVSFTPFSVTLGNMVIEMYDMLTQAVAAECDLTVLTQLLKGLTVCIQATPFHRLQPGIATRFVRIVRPLVRYRDPTIKVAALMVMGFLISVADMTEEIAGLVGIKRLALTPTGNEARSKPVTKAFDLEVNQEEQEEEEQAQDSDPEEVSPQQESEREDHAATNEEPPAINGNMSWLLQVVLENLGVNGTVSTVMPVRMECLQVLCAMAGHYSLLADHLILVAQALVNAFRDAQFEIKLYAGRLLDLLGHAIHTSLLLKDKIDAEELSAALHFWTEVIPTVREQIQDVNLAATLRSVCCDALGNIGVHVYEKFPRDRQLALISLLTGCTFDDDSAVSSAAARALSVYILFPSLRDDVCYVENTIESILRILHDPNLAARIKTSWSLGNATDALILNQQHHHHQHHQDSSPPDDVHSMVSDELMRRVLAASLESSKDNDKVRSNAVRTIGNVLHLLRPAQLEQAGWSSLWQDAIDRLIQNVTVSSTVNVKVKWNACYALGNMMKNETFFLPGAGGGSGWERRVFPALCETVVNSPNFKVRINASQALSVIGRRTQYGPFFHPTWTALLQALEQSDNLVDYNEYKRRDALQEQLCLSLAHLLRLAAREDVAPMAAALLPLYDAIRGNWVRVINRILPEKSATLLESYRVLLELRRSKRDADGTTSASSWDVLLKCFKDSDVC</sequence>
<keyword evidence="3" id="KW-0687">Ribonucleoprotein</keyword>
<evidence type="ECO:0000256" key="4">
    <source>
        <dbReference type="SAM" id="MobiDB-lite"/>
    </source>
</evidence>
<dbReference type="STRING" id="7168.A0A182NHT2"/>
<dbReference type="EnsemblMetazoa" id="ADIR007205-RA">
    <property type="protein sequence ID" value="ADIR007205-PA"/>
    <property type="gene ID" value="ADIR007205"/>
</dbReference>
<feature type="region of interest" description="Disordered" evidence="4">
    <location>
        <begin position="436"/>
        <end position="491"/>
    </location>
</feature>